<accession>A0A561BV59</accession>
<dbReference type="PANTHER" id="PTHR43806:SF11">
    <property type="entry name" value="CEREVISIN-RELATED"/>
    <property type="match status" value="1"/>
</dbReference>
<sequence>MASLLAVPLPTQAAQPVPESRQITLITGDQVVLEGGDSDRLSILPGPGREQISFEARRTAGEWTVIPSDVRAELRNGRLDRRLFDLEMLLRDGYDDSRRADIPVIVTGASVQSRDAKAIRDLGASTALVVPKSKAKGVLTELLGEKTGRDAGGSKIWLDRKLRTTLDKSVPQIGAPAAWQAGYTGRGVKVAVLDSGIDDKHPDLTGQVIARQNFTTDPATDVAGHGTHVASTIAGKGTDGYRGVAPDAKLLDGKVCDDVGDCNESNVLAGIEWAVQHRAQVVNLSLGGDPTDGTDPVEDAMERYGNDVLFVVAAGNQSGDGTIGSPGTASAALTVGAVDRDENLADFSSQGPAHGGAIKPDVTAPGVGIVAARSGASQPQEPVGDNYARMSGTSMATPHVAGAAALLAQQHAGWKAPELKSALTSAAQANPALTAYQQGAGRVDVARAIKQVVQAKTVSLAFGTAIWPHADDRPVTREAVFRNLGTASVTLDLKSELTIAGKAAPASALKLSADRLTVPAGGEASVQVVSDTTHSGPDGVYSGRITATTGEQQIVVPLVVDKEVESYDVALKTLDENGEPAARNRTFVSFTNLTDGESEGGVTPTTRLPRGKYLLDATMFGAEGQHYRLVQPEFVVTGNRSVVVDARKTEPVKVSVPRKDASGFVAFFGYERRLADGGSIKTFNLQPKIEKLSLGRIGGPVPPKDFTAFVVSYLGRVGEDGTLAGSPYVYGLVDTSPGRFFDGLDRKVQSDRQLAHVVAKYNGPPDVETSWRLATRDTMPIGVSVRLPTKLDQYLEPRTPWQQAFADQTNPPRTYPAGRTTEEAFNYKEG</sequence>
<feature type="region of interest" description="Disordered" evidence="8">
    <location>
        <begin position="805"/>
        <end position="830"/>
    </location>
</feature>
<evidence type="ECO:0000256" key="1">
    <source>
        <dbReference type="ARBA" id="ARBA00011073"/>
    </source>
</evidence>
<comment type="caution">
    <text evidence="10">The sequence shown here is derived from an EMBL/GenBank/DDBJ whole genome shotgun (WGS) entry which is preliminary data.</text>
</comment>
<feature type="domain" description="Peptidase S8/S53" evidence="9">
    <location>
        <begin position="185"/>
        <end position="441"/>
    </location>
</feature>
<keyword evidence="4 6" id="KW-0720">Serine protease</keyword>
<dbReference type="Gene3D" id="3.40.50.200">
    <property type="entry name" value="Peptidase S8/S53 domain"/>
    <property type="match status" value="1"/>
</dbReference>
<dbReference type="EMBL" id="VIVK01000001">
    <property type="protein sequence ID" value="TWD82794.1"/>
    <property type="molecule type" value="Genomic_DNA"/>
</dbReference>
<evidence type="ECO:0000256" key="5">
    <source>
        <dbReference type="PIRSR" id="PIRSR615500-1"/>
    </source>
</evidence>
<dbReference type="PROSITE" id="PS00137">
    <property type="entry name" value="SUBTILASE_HIS"/>
    <property type="match status" value="1"/>
</dbReference>
<comment type="similarity">
    <text evidence="1 6 7">Belongs to the peptidase S8 family.</text>
</comment>
<dbReference type="RefSeq" id="WP_145808627.1">
    <property type="nucleotide sequence ID" value="NZ_VIVK01000001.1"/>
</dbReference>
<dbReference type="SUPFAM" id="SSF52743">
    <property type="entry name" value="Subtilisin-like"/>
    <property type="match status" value="1"/>
</dbReference>
<dbReference type="InterPro" id="IPR015500">
    <property type="entry name" value="Peptidase_S8_subtilisin-rel"/>
</dbReference>
<evidence type="ECO:0000313" key="11">
    <source>
        <dbReference type="Proteomes" id="UP000318380"/>
    </source>
</evidence>
<dbReference type="PROSITE" id="PS51892">
    <property type="entry name" value="SUBTILASE"/>
    <property type="match status" value="1"/>
</dbReference>
<evidence type="ECO:0000256" key="3">
    <source>
        <dbReference type="ARBA" id="ARBA00022801"/>
    </source>
</evidence>
<gene>
    <name evidence="10" type="ORF">FB561_3937</name>
</gene>
<dbReference type="InterPro" id="IPR023827">
    <property type="entry name" value="Peptidase_S8_Asp-AS"/>
</dbReference>
<dbReference type="InterPro" id="IPR050131">
    <property type="entry name" value="Peptidase_S8_subtilisin-like"/>
</dbReference>
<dbReference type="Pfam" id="PF00082">
    <property type="entry name" value="Peptidase_S8"/>
    <property type="match status" value="1"/>
</dbReference>
<keyword evidence="3 6" id="KW-0378">Hydrolase</keyword>
<name>A0A561BV59_9ACTN</name>
<dbReference type="AlphaFoldDB" id="A0A561BV59"/>
<dbReference type="PROSITE" id="PS00138">
    <property type="entry name" value="SUBTILASE_SER"/>
    <property type="match status" value="1"/>
</dbReference>
<evidence type="ECO:0000256" key="7">
    <source>
        <dbReference type="RuleBase" id="RU003355"/>
    </source>
</evidence>
<organism evidence="10 11">
    <name type="scientific">Kribbella amoyensis</name>
    <dbReference type="NCBI Taxonomy" id="996641"/>
    <lineage>
        <taxon>Bacteria</taxon>
        <taxon>Bacillati</taxon>
        <taxon>Actinomycetota</taxon>
        <taxon>Actinomycetes</taxon>
        <taxon>Propionibacteriales</taxon>
        <taxon>Kribbellaceae</taxon>
        <taxon>Kribbella</taxon>
    </lineage>
</organism>
<evidence type="ECO:0000256" key="6">
    <source>
        <dbReference type="PROSITE-ProRule" id="PRU01240"/>
    </source>
</evidence>
<dbReference type="OrthoDB" id="5167143at2"/>
<evidence type="ECO:0000259" key="9">
    <source>
        <dbReference type="Pfam" id="PF00082"/>
    </source>
</evidence>
<dbReference type="PROSITE" id="PS00136">
    <property type="entry name" value="SUBTILASE_ASP"/>
    <property type="match status" value="1"/>
</dbReference>
<dbReference type="PRINTS" id="PR00723">
    <property type="entry name" value="SUBTILISIN"/>
</dbReference>
<feature type="compositionally biased region" description="Basic and acidic residues" evidence="8">
    <location>
        <begin position="820"/>
        <end position="830"/>
    </location>
</feature>
<keyword evidence="2 6" id="KW-0645">Protease</keyword>
<dbReference type="PANTHER" id="PTHR43806">
    <property type="entry name" value="PEPTIDASE S8"/>
    <property type="match status" value="1"/>
</dbReference>
<keyword evidence="11" id="KW-1185">Reference proteome</keyword>
<evidence type="ECO:0000256" key="8">
    <source>
        <dbReference type="SAM" id="MobiDB-lite"/>
    </source>
</evidence>
<feature type="active site" description="Charge relay system" evidence="5 6">
    <location>
        <position position="394"/>
    </location>
</feature>
<feature type="active site" description="Charge relay system" evidence="5 6">
    <location>
        <position position="194"/>
    </location>
</feature>
<dbReference type="GO" id="GO:0006508">
    <property type="term" value="P:proteolysis"/>
    <property type="evidence" value="ECO:0007669"/>
    <property type="project" value="UniProtKB-KW"/>
</dbReference>
<feature type="active site" description="Charge relay system" evidence="5 6">
    <location>
        <position position="225"/>
    </location>
</feature>
<dbReference type="GO" id="GO:0004252">
    <property type="term" value="F:serine-type endopeptidase activity"/>
    <property type="evidence" value="ECO:0007669"/>
    <property type="project" value="UniProtKB-UniRule"/>
</dbReference>
<dbReference type="InterPro" id="IPR023828">
    <property type="entry name" value="Peptidase_S8_Ser-AS"/>
</dbReference>
<dbReference type="InterPro" id="IPR036852">
    <property type="entry name" value="Peptidase_S8/S53_dom_sf"/>
</dbReference>
<evidence type="ECO:0000313" key="10">
    <source>
        <dbReference type="EMBL" id="TWD82794.1"/>
    </source>
</evidence>
<protein>
    <submittedName>
        <fullName evidence="10">Subtilase family protein</fullName>
    </submittedName>
</protein>
<proteinExistence type="inferred from homology"/>
<dbReference type="InterPro" id="IPR022398">
    <property type="entry name" value="Peptidase_S8_His-AS"/>
</dbReference>
<reference evidence="10 11" key="1">
    <citation type="submission" date="2019-06" db="EMBL/GenBank/DDBJ databases">
        <title>Sequencing the genomes of 1000 actinobacteria strains.</title>
        <authorList>
            <person name="Klenk H.-P."/>
        </authorList>
    </citation>
    <scope>NUCLEOTIDE SEQUENCE [LARGE SCALE GENOMIC DNA]</scope>
    <source>
        <strain evidence="10 11">DSM 24683</strain>
    </source>
</reference>
<dbReference type="InterPro" id="IPR000209">
    <property type="entry name" value="Peptidase_S8/S53_dom"/>
</dbReference>
<dbReference type="Proteomes" id="UP000318380">
    <property type="component" value="Unassembled WGS sequence"/>
</dbReference>
<evidence type="ECO:0000256" key="2">
    <source>
        <dbReference type="ARBA" id="ARBA00022670"/>
    </source>
</evidence>
<evidence type="ECO:0000256" key="4">
    <source>
        <dbReference type="ARBA" id="ARBA00022825"/>
    </source>
</evidence>